<protein>
    <recommendedName>
        <fullName evidence="4">DUF2282 domain-containing protein</fullName>
    </recommendedName>
</protein>
<evidence type="ECO:0000256" key="1">
    <source>
        <dbReference type="SAM" id="SignalP"/>
    </source>
</evidence>
<gene>
    <name evidence="2" type="ORF">FJQ54_15290</name>
</gene>
<name>A0A501XD58_9SPHN</name>
<feature type="chain" id="PRO_5021237926" description="DUF2282 domain-containing protein" evidence="1">
    <location>
        <begin position="26"/>
        <end position="94"/>
    </location>
</feature>
<evidence type="ECO:0008006" key="4">
    <source>
        <dbReference type="Google" id="ProtNLM"/>
    </source>
</evidence>
<dbReference type="OrthoDB" id="5616300at2"/>
<keyword evidence="3" id="KW-1185">Reference proteome</keyword>
<sequence>MTQHTTGIAIASAAALFALSGMALAAPSPQGSNGRALTTTDTVHCYGLHSCKGNSDCKTAEHACKGQNACKGHGFKAMQAGECLKAGGTIGDLG</sequence>
<accession>A0A501XD58</accession>
<dbReference type="AlphaFoldDB" id="A0A501XD58"/>
<reference evidence="2 3" key="1">
    <citation type="submission" date="2019-06" db="EMBL/GenBank/DDBJ databases">
        <authorList>
            <person name="Lee I."/>
            <person name="Jang G.I."/>
            <person name="Hwang C.Y."/>
        </authorList>
    </citation>
    <scope>NUCLEOTIDE SEQUENCE [LARGE SCALE GENOMIC DNA]</scope>
    <source>
        <strain evidence="2 3">PAMC 28131</strain>
    </source>
</reference>
<feature type="signal peptide" evidence="1">
    <location>
        <begin position="1"/>
        <end position="25"/>
    </location>
</feature>
<dbReference type="Proteomes" id="UP000319897">
    <property type="component" value="Unassembled WGS sequence"/>
</dbReference>
<organism evidence="2 3">
    <name type="scientific">Sandaracinobacter neustonicus</name>
    <dbReference type="NCBI Taxonomy" id="1715348"/>
    <lineage>
        <taxon>Bacteria</taxon>
        <taxon>Pseudomonadati</taxon>
        <taxon>Pseudomonadota</taxon>
        <taxon>Alphaproteobacteria</taxon>
        <taxon>Sphingomonadales</taxon>
        <taxon>Sphingosinicellaceae</taxon>
        <taxon>Sandaracinobacter</taxon>
    </lineage>
</organism>
<keyword evidence="1" id="KW-0732">Signal</keyword>
<dbReference type="EMBL" id="VFSU01000034">
    <property type="protein sequence ID" value="TPE58442.1"/>
    <property type="molecule type" value="Genomic_DNA"/>
</dbReference>
<comment type="caution">
    <text evidence="2">The sequence shown here is derived from an EMBL/GenBank/DDBJ whole genome shotgun (WGS) entry which is preliminary data.</text>
</comment>
<evidence type="ECO:0000313" key="3">
    <source>
        <dbReference type="Proteomes" id="UP000319897"/>
    </source>
</evidence>
<evidence type="ECO:0000313" key="2">
    <source>
        <dbReference type="EMBL" id="TPE58442.1"/>
    </source>
</evidence>
<dbReference type="RefSeq" id="WP_140929295.1">
    <property type="nucleotide sequence ID" value="NZ_VFSU01000034.1"/>
</dbReference>
<proteinExistence type="predicted"/>